<name>A0ABV5K9S9_9ACTN</name>
<protein>
    <recommendedName>
        <fullName evidence="4">DUF4124 domain-containing protein</fullName>
    </recommendedName>
</protein>
<dbReference type="Proteomes" id="UP001589750">
    <property type="component" value="Unassembled WGS sequence"/>
</dbReference>
<evidence type="ECO:0000313" key="2">
    <source>
        <dbReference type="EMBL" id="MFB9312838.1"/>
    </source>
</evidence>
<dbReference type="EMBL" id="JBHMDG010000009">
    <property type="protein sequence ID" value="MFB9312838.1"/>
    <property type="molecule type" value="Genomic_DNA"/>
</dbReference>
<evidence type="ECO:0000313" key="3">
    <source>
        <dbReference type="Proteomes" id="UP001589750"/>
    </source>
</evidence>
<accession>A0ABV5K9S9</accession>
<keyword evidence="1" id="KW-0732">Signal</keyword>
<reference evidence="2 3" key="1">
    <citation type="submission" date="2024-09" db="EMBL/GenBank/DDBJ databases">
        <authorList>
            <person name="Sun Q."/>
            <person name="Mori K."/>
        </authorList>
    </citation>
    <scope>NUCLEOTIDE SEQUENCE [LARGE SCALE GENOMIC DNA]</scope>
    <source>
        <strain evidence="2 3">JCM 9626</strain>
    </source>
</reference>
<feature type="signal peptide" evidence="1">
    <location>
        <begin position="1"/>
        <end position="26"/>
    </location>
</feature>
<evidence type="ECO:0008006" key="4">
    <source>
        <dbReference type="Google" id="ProtNLM"/>
    </source>
</evidence>
<feature type="chain" id="PRO_5046279139" description="DUF4124 domain-containing protein" evidence="1">
    <location>
        <begin position="27"/>
        <end position="195"/>
    </location>
</feature>
<evidence type="ECO:0000256" key="1">
    <source>
        <dbReference type="SAM" id="SignalP"/>
    </source>
</evidence>
<organism evidence="2 3">
    <name type="scientific">Nocardioides plantarum</name>
    <dbReference type="NCBI Taxonomy" id="29299"/>
    <lineage>
        <taxon>Bacteria</taxon>
        <taxon>Bacillati</taxon>
        <taxon>Actinomycetota</taxon>
        <taxon>Actinomycetes</taxon>
        <taxon>Propionibacteriales</taxon>
        <taxon>Nocardioidaceae</taxon>
        <taxon>Nocardioides</taxon>
    </lineage>
</organism>
<dbReference type="RefSeq" id="WP_140011563.1">
    <property type="nucleotide sequence ID" value="NZ_JBHMDG010000009.1"/>
</dbReference>
<gene>
    <name evidence="2" type="ORF">ACFFRI_07255</name>
</gene>
<comment type="caution">
    <text evidence="2">The sequence shown here is derived from an EMBL/GenBank/DDBJ whole genome shotgun (WGS) entry which is preliminary data.</text>
</comment>
<proteinExistence type="predicted"/>
<keyword evidence="3" id="KW-1185">Reference proteome</keyword>
<sequence>MKTRLGLVAATLTAGLLISAAPSAHAETWRHTDATGDVRVAELEEGTPDPLPSAVDRHERRGDITRVTATYTRDSLRVATSLRAFDNADNRIQVRIFTSHSSTFDLVHVRRGAQVTTAFTRSYRAQECEGLRVTPTASGVVATVPRSCLVGAYRVRVGVLTNTYDRSYERGTRDDALRTGVTSATPRLGSWIAAG</sequence>